<keyword evidence="2" id="KW-0808">Transferase</keyword>
<evidence type="ECO:0000256" key="3">
    <source>
        <dbReference type="SAM" id="SignalP"/>
    </source>
</evidence>
<protein>
    <submittedName>
        <fullName evidence="4">Aromatic prenyltransferase</fullName>
    </submittedName>
</protein>
<dbReference type="InterPro" id="IPR033964">
    <property type="entry name" value="ABBA"/>
</dbReference>
<dbReference type="PANTHER" id="PTHR40627">
    <property type="entry name" value="INDOLE PRENYLTRANSFERASE TDIB-RELATED"/>
    <property type="match status" value="1"/>
</dbReference>
<feature type="chain" id="PRO_5040245898" evidence="3">
    <location>
        <begin position="22"/>
        <end position="408"/>
    </location>
</feature>
<dbReference type="InterPro" id="IPR017795">
    <property type="entry name" value="ABBA_NscD-like"/>
</dbReference>
<dbReference type="Proteomes" id="UP000800093">
    <property type="component" value="Unassembled WGS sequence"/>
</dbReference>
<dbReference type="AlphaFoldDB" id="A0A9P4MYS9"/>
<evidence type="ECO:0000313" key="4">
    <source>
        <dbReference type="EMBL" id="KAF2262890.1"/>
    </source>
</evidence>
<dbReference type="OrthoDB" id="3354387at2759"/>
<comment type="caution">
    <text evidence="4">The sequence shown here is derived from an EMBL/GenBank/DDBJ whole genome shotgun (WGS) entry which is preliminary data.</text>
</comment>
<evidence type="ECO:0000256" key="2">
    <source>
        <dbReference type="ARBA" id="ARBA00022679"/>
    </source>
</evidence>
<gene>
    <name evidence="4" type="ORF">CC78DRAFT_467031</name>
</gene>
<accession>A0A9P4MYS9</accession>
<keyword evidence="5" id="KW-1185">Reference proteome</keyword>
<dbReference type="PANTHER" id="PTHR40627:SF4">
    <property type="entry name" value="PRENYLTRANSFERASE ASQH1-RELATED"/>
    <property type="match status" value="1"/>
</dbReference>
<dbReference type="SFLD" id="SFLDS00036">
    <property type="entry name" value="Aromatic_Prenyltransferase"/>
    <property type="match status" value="1"/>
</dbReference>
<dbReference type="EMBL" id="ML986634">
    <property type="protein sequence ID" value="KAF2262890.1"/>
    <property type="molecule type" value="Genomic_DNA"/>
</dbReference>
<dbReference type="GO" id="GO:0009820">
    <property type="term" value="P:alkaloid metabolic process"/>
    <property type="evidence" value="ECO:0007669"/>
    <property type="project" value="InterPro"/>
</dbReference>
<keyword evidence="3" id="KW-0732">Signal</keyword>
<dbReference type="Pfam" id="PF11991">
    <property type="entry name" value="Trp_DMAT"/>
    <property type="match status" value="1"/>
</dbReference>
<dbReference type="GO" id="GO:0016765">
    <property type="term" value="F:transferase activity, transferring alkyl or aryl (other than methyl) groups"/>
    <property type="evidence" value="ECO:0007669"/>
    <property type="project" value="InterPro"/>
</dbReference>
<sequence length="408" mass="46356">MNVFWRLGTQHLLSIWHYSRGFLSTLLLGTPYHVVPERHQNISKHHQNFWCRTTGHVLDVLMQAANYSHQAHGDIMSFFAKNIAPFLGPTDKPNFKGWKSFMTDDNTPIEISWDWCGPADEPIIRFSIDPMSLSAGTFADPMNAAGPESFKNMILEVFPKIDMFWFDHFNSFFNRGTTEAGAEEDHPSRIFWGFDLGETGVTTKTYFFPGPLARTIGASNLCTIAQSLACAPYCTPDKLQAFNQLASFANSLGTNALEFEMLAIDMVDPLRSRLKLYFRNRRTDFSSIRDMITLNGKKPGAHLEKGLCSLKKLWDSLFDRLDAPEDLELRLNEHRTAGILYNAEFRLGSSYLDIKIYIPVRHYSRNDQHVMDKIQEFVDSQRQAAHVPVGGAFGMTGSTYVRAMKSIL</sequence>
<organism evidence="4 5">
    <name type="scientific">Lojkania enalia</name>
    <dbReference type="NCBI Taxonomy" id="147567"/>
    <lineage>
        <taxon>Eukaryota</taxon>
        <taxon>Fungi</taxon>
        <taxon>Dikarya</taxon>
        <taxon>Ascomycota</taxon>
        <taxon>Pezizomycotina</taxon>
        <taxon>Dothideomycetes</taxon>
        <taxon>Pleosporomycetidae</taxon>
        <taxon>Pleosporales</taxon>
        <taxon>Pleosporales incertae sedis</taxon>
        <taxon>Lojkania</taxon>
    </lineage>
</organism>
<comment type="similarity">
    <text evidence="1">Belongs to the tryptophan dimethylallyltransferase family.</text>
</comment>
<name>A0A9P4MYS9_9PLEO</name>
<evidence type="ECO:0000313" key="5">
    <source>
        <dbReference type="Proteomes" id="UP000800093"/>
    </source>
</evidence>
<dbReference type="NCBIfam" id="TIGR03429">
    <property type="entry name" value="arom_pren_DMATS"/>
    <property type="match status" value="1"/>
</dbReference>
<feature type="signal peptide" evidence="3">
    <location>
        <begin position="1"/>
        <end position="21"/>
    </location>
</feature>
<reference evidence="5" key="1">
    <citation type="journal article" date="2020" name="Stud. Mycol.">
        <title>101 Dothideomycetes genomes: A test case for predicting lifestyles and emergence of pathogens.</title>
        <authorList>
            <person name="Haridas S."/>
            <person name="Albert R."/>
            <person name="Binder M."/>
            <person name="Bloem J."/>
            <person name="LaButti K."/>
            <person name="Salamov A."/>
            <person name="Andreopoulos B."/>
            <person name="Baker S."/>
            <person name="Barry K."/>
            <person name="Bills G."/>
            <person name="Bluhm B."/>
            <person name="Cannon C."/>
            <person name="Castanera R."/>
            <person name="Culley D."/>
            <person name="Daum C."/>
            <person name="Ezra D."/>
            <person name="Gonzalez J."/>
            <person name="Henrissat B."/>
            <person name="Kuo A."/>
            <person name="Liang C."/>
            <person name="Lipzen A."/>
            <person name="Lutzoni F."/>
            <person name="Magnuson J."/>
            <person name="Mondo S."/>
            <person name="Nolan M."/>
            <person name="Ohm R."/>
            <person name="Pangilinan J."/>
            <person name="Park H.-J."/>
            <person name="Ramirez L."/>
            <person name="Alfaro M."/>
            <person name="Sun H."/>
            <person name="Tritt A."/>
            <person name="Yoshinaga Y."/>
            <person name="Zwiers L.-H."/>
            <person name="Turgeon B."/>
            <person name="Goodwin S."/>
            <person name="Spatafora J."/>
            <person name="Crous P."/>
            <person name="Grigoriev I."/>
        </authorList>
    </citation>
    <scope>NUCLEOTIDE SEQUENCE [LARGE SCALE GENOMIC DNA]</scope>
    <source>
        <strain evidence="5">CBS 304.66</strain>
    </source>
</reference>
<evidence type="ECO:0000256" key="1">
    <source>
        <dbReference type="ARBA" id="ARBA00010209"/>
    </source>
</evidence>
<proteinExistence type="inferred from homology"/>
<dbReference type="CDD" id="cd13929">
    <property type="entry name" value="PT-DMATS_CymD"/>
    <property type="match status" value="1"/>
</dbReference>